<keyword evidence="2" id="KW-1185">Reference proteome</keyword>
<proteinExistence type="predicted"/>
<reference evidence="1 2" key="1">
    <citation type="submission" date="2024-01" db="EMBL/GenBank/DDBJ databases">
        <title>The genomes of 5 underutilized Papilionoideae crops provide insights into root nodulation and disease resistanc.</title>
        <authorList>
            <person name="Jiang F."/>
        </authorList>
    </citation>
    <scope>NUCLEOTIDE SEQUENCE [LARGE SCALE GENOMIC DNA]</scope>
    <source>
        <strain evidence="1">LVBAO_FW01</strain>
        <tissue evidence="1">Leaves</tissue>
    </source>
</reference>
<dbReference type="AlphaFoldDB" id="A0AAN9N463"/>
<comment type="caution">
    <text evidence="1">The sequence shown here is derived from an EMBL/GenBank/DDBJ whole genome shotgun (WGS) entry which is preliminary data.</text>
</comment>
<name>A0AAN9N463_CANGL</name>
<protein>
    <submittedName>
        <fullName evidence="1">Uncharacterized protein</fullName>
    </submittedName>
</protein>
<evidence type="ECO:0000313" key="1">
    <source>
        <dbReference type="EMBL" id="KAK7362933.1"/>
    </source>
</evidence>
<evidence type="ECO:0000313" key="2">
    <source>
        <dbReference type="Proteomes" id="UP001367508"/>
    </source>
</evidence>
<sequence length="249" mass="27676">MIPTKKNNIYVIIKDRAGASEGGLGPAIKMAVGVVDAGGCAKTVKLVVPASGASHDICSNMFISLRIYLDFREPTSYLGNSTSKGNNSDLIDVEPVKLQRLSYQGPDIVMESCKWTFFFCLASQCALDAEKTKVAPDAKIGLCINSILLLNKNHIFIGSEYCVCSFKGCPYLNLIVPNVVTLAQLQKRDATYRKIGFSYYICKLYKLFIAQFSVQLTMKVTMHLNVVIVYYGPKIQNDLMNRKWKCKVL</sequence>
<dbReference type="Proteomes" id="UP001367508">
    <property type="component" value="Unassembled WGS sequence"/>
</dbReference>
<accession>A0AAN9N463</accession>
<gene>
    <name evidence="1" type="ORF">VNO77_05058</name>
</gene>
<organism evidence="1 2">
    <name type="scientific">Canavalia gladiata</name>
    <name type="common">Sword bean</name>
    <name type="synonym">Dolichos gladiatus</name>
    <dbReference type="NCBI Taxonomy" id="3824"/>
    <lineage>
        <taxon>Eukaryota</taxon>
        <taxon>Viridiplantae</taxon>
        <taxon>Streptophyta</taxon>
        <taxon>Embryophyta</taxon>
        <taxon>Tracheophyta</taxon>
        <taxon>Spermatophyta</taxon>
        <taxon>Magnoliopsida</taxon>
        <taxon>eudicotyledons</taxon>
        <taxon>Gunneridae</taxon>
        <taxon>Pentapetalae</taxon>
        <taxon>rosids</taxon>
        <taxon>fabids</taxon>
        <taxon>Fabales</taxon>
        <taxon>Fabaceae</taxon>
        <taxon>Papilionoideae</taxon>
        <taxon>50 kb inversion clade</taxon>
        <taxon>NPAAA clade</taxon>
        <taxon>indigoferoid/millettioid clade</taxon>
        <taxon>Phaseoleae</taxon>
        <taxon>Canavalia</taxon>
    </lineage>
</organism>
<dbReference type="EMBL" id="JAYMYQ010000001">
    <property type="protein sequence ID" value="KAK7362933.1"/>
    <property type="molecule type" value="Genomic_DNA"/>
</dbReference>